<dbReference type="AlphaFoldDB" id="A0A4Q7N557"/>
<feature type="domain" description="DUF4440" evidence="1">
    <location>
        <begin position="7"/>
        <end position="110"/>
    </location>
</feature>
<reference evidence="2 3" key="1">
    <citation type="submission" date="2019-02" db="EMBL/GenBank/DDBJ databases">
        <title>Genomic Encyclopedia of Type Strains, Phase IV (KMG-IV): sequencing the most valuable type-strain genomes for metagenomic binning, comparative biology and taxonomic classification.</title>
        <authorList>
            <person name="Goeker M."/>
        </authorList>
    </citation>
    <scope>NUCLEOTIDE SEQUENCE [LARGE SCALE GENOMIC DNA]</scope>
    <source>
        <strain evidence="2 3">DSM 18116</strain>
    </source>
</reference>
<keyword evidence="3" id="KW-1185">Reference proteome</keyword>
<evidence type="ECO:0000259" key="1">
    <source>
        <dbReference type="Pfam" id="PF14534"/>
    </source>
</evidence>
<proteinExistence type="predicted"/>
<comment type="caution">
    <text evidence="2">The sequence shown here is derived from an EMBL/GenBank/DDBJ whole genome shotgun (WGS) entry which is preliminary data.</text>
</comment>
<dbReference type="Gene3D" id="3.10.450.50">
    <property type="match status" value="1"/>
</dbReference>
<name>A0A4Q7N557_9BACT</name>
<keyword evidence="2" id="KW-0413">Isomerase</keyword>
<dbReference type="SUPFAM" id="SSF54427">
    <property type="entry name" value="NTF2-like"/>
    <property type="match status" value="1"/>
</dbReference>
<dbReference type="InterPro" id="IPR032710">
    <property type="entry name" value="NTF2-like_dom_sf"/>
</dbReference>
<dbReference type="RefSeq" id="WP_130540497.1">
    <property type="nucleotide sequence ID" value="NZ_CP042431.1"/>
</dbReference>
<protein>
    <submittedName>
        <fullName evidence="2">Ketosteroid isomerase-like protein</fullName>
    </submittedName>
</protein>
<dbReference type="EMBL" id="SGXA01000001">
    <property type="protein sequence ID" value="RZS76183.1"/>
    <property type="molecule type" value="Genomic_DNA"/>
</dbReference>
<evidence type="ECO:0000313" key="3">
    <source>
        <dbReference type="Proteomes" id="UP000293874"/>
    </source>
</evidence>
<evidence type="ECO:0000313" key="2">
    <source>
        <dbReference type="EMBL" id="RZS76183.1"/>
    </source>
</evidence>
<accession>A0A4Q7N557</accession>
<organism evidence="2 3">
    <name type="scientific">Pseudobacter ginsenosidimutans</name>
    <dbReference type="NCBI Taxonomy" id="661488"/>
    <lineage>
        <taxon>Bacteria</taxon>
        <taxon>Pseudomonadati</taxon>
        <taxon>Bacteroidota</taxon>
        <taxon>Chitinophagia</taxon>
        <taxon>Chitinophagales</taxon>
        <taxon>Chitinophagaceae</taxon>
        <taxon>Pseudobacter</taxon>
    </lineage>
</organism>
<dbReference type="OrthoDB" id="8776068at2"/>
<dbReference type="GO" id="GO:0016853">
    <property type="term" value="F:isomerase activity"/>
    <property type="evidence" value="ECO:0007669"/>
    <property type="project" value="UniProtKB-KW"/>
</dbReference>
<dbReference type="Pfam" id="PF14534">
    <property type="entry name" value="DUF4440"/>
    <property type="match status" value="1"/>
</dbReference>
<dbReference type="InterPro" id="IPR027843">
    <property type="entry name" value="DUF4440"/>
</dbReference>
<sequence length="120" mass="13396">MSESALRETVIRWDQAIVSNDVNQISPFMTDDWVIVGADGITTKADFLVPIASGKLTHNRMDSDEMHITIKGNTAVVISKGTSAGTWMGEDFSLYEWSTSTFIWIDGKWLCMVTMLTMVK</sequence>
<gene>
    <name evidence="2" type="ORF">EV199_2062</name>
</gene>
<dbReference type="Proteomes" id="UP000293874">
    <property type="component" value="Unassembled WGS sequence"/>
</dbReference>